<feature type="transmembrane region" description="Helical" evidence="5">
    <location>
        <begin position="12"/>
        <end position="29"/>
    </location>
</feature>
<feature type="transmembrane region" description="Helical" evidence="5">
    <location>
        <begin position="240"/>
        <end position="263"/>
    </location>
</feature>
<gene>
    <name evidence="7" type="ORF">KIH39_09730</name>
</gene>
<dbReference type="Pfam" id="PF12698">
    <property type="entry name" value="ABC2_membrane_3"/>
    <property type="match status" value="1"/>
</dbReference>
<dbReference type="GO" id="GO:0140359">
    <property type="term" value="F:ABC-type transporter activity"/>
    <property type="evidence" value="ECO:0007669"/>
    <property type="project" value="InterPro"/>
</dbReference>
<feature type="domain" description="ABC-2 type transporter transmembrane" evidence="6">
    <location>
        <begin position="120"/>
        <end position="330"/>
    </location>
</feature>
<name>A0A8E6F059_9BACT</name>
<dbReference type="Proteomes" id="UP000676194">
    <property type="component" value="Chromosome"/>
</dbReference>
<evidence type="ECO:0000313" key="8">
    <source>
        <dbReference type="Proteomes" id="UP000676194"/>
    </source>
</evidence>
<sequence>MAMTDQKERLSFLFLFAGALSLLFLWGQISTPLFTIFFLVWTAVLAIVVRAGALPLVGPVLIYDLIRIGRRKGNFRMRTLFALGLGLLAAWLYYDTTHRLEVTYRGGSVPLRAQAEVGQTLFAFVIIVQFFLISIMTPGYVGGAIAEEKERKTLEFLLATDLRNHEIIFGKLASRVANLLLFVLAGLPVMGIALILGGVDPDLLMLCYAVTLITLLSLSALSIFCSVIKKRARDGISFTYFVMLSYLLLTFVPFIFIGGPSAISVEYKFLGFAVRPFEWFNSLASGNPVWQFALFMFKTRGGGMGVRSASLLWEILENYTLFHSLIIFLCLGYSAWRLRSISLAQLYNPLQTRNWFWKKIRTRPIPSHPPVGDNPMYWKEVHVMGSGRKRLKGGWRYLMPILFSFAAPAFIAATILYPKFQAIDRFDWRFFFLDPIFQSEMARSMNTYIRMVAILGISVLLLRISVRSSGRISGERELSTLDELLTTLLTTREILWNKWLGSVFEMKSIWIFLISTWVIAVFCDALHWMMVPLLIFYTFLYAFGFAGLGLYCSIKARNSNRATLSAIFWGLFQGGLVIPLIYALLTALEYQLTFLDKVVDGFFEFAGPFSPPVTIFFLCMADPWENESYRNTKSIGNDLFLVLAGLALSTIAWFVLSYIYWLLITRRFNKLANRVPYSPENPTLQSTND</sequence>
<evidence type="ECO:0000256" key="1">
    <source>
        <dbReference type="ARBA" id="ARBA00004141"/>
    </source>
</evidence>
<feature type="transmembrane region" description="Helical" evidence="5">
    <location>
        <begin position="448"/>
        <end position="466"/>
    </location>
</feature>
<feature type="transmembrane region" description="Helical" evidence="5">
    <location>
        <begin position="566"/>
        <end position="585"/>
    </location>
</feature>
<dbReference type="KEGG" id="tsph:KIH39_09730"/>
<keyword evidence="3 5" id="KW-1133">Transmembrane helix</keyword>
<protein>
    <submittedName>
        <fullName evidence="7">ABC transporter permease</fullName>
    </submittedName>
</protein>
<feature type="transmembrane region" description="Helical" evidence="5">
    <location>
        <begin position="75"/>
        <end position="94"/>
    </location>
</feature>
<evidence type="ECO:0000256" key="3">
    <source>
        <dbReference type="ARBA" id="ARBA00022989"/>
    </source>
</evidence>
<feature type="transmembrane region" description="Helical" evidence="5">
    <location>
        <begin position="176"/>
        <end position="197"/>
    </location>
</feature>
<dbReference type="RefSeq" id="WP_213499138.1">
    <property type="nucleotide sequence ID" value="NZ_CP074694.1"/>
</dbReference>
<feature type="transmembrane region" description="Helical" evidence="5">
    <location>
        <begin position="534"/>
        <end position="554"/>
    </location>
</feature>
<evidence type="ECO:0000256" key="5">
    <source>
        <dbReference type="SAM" id="Phobius"/>
    </source>
</evidence>
<keyword evidence="4 5" id="KW-0472">Membrane</keyword>
<feature type="transmembrane region" description="Helical" evidence="5">
    <location>
        <begin position="508"/>
        <end position="528"/>
    </location>
</feature>
<feature type="transmembrane region" description="Helical" evidence="5">
    <location>
        <begin position="397"/>
        <end position="417"/>
    </location>
</feature>
<reference evidence="7" key="1">
    <citation type="submission" date="2021-05" db="EMBL/GenBank/DDBJ databases">
        <title>Complete genome sequence of the cellulolytic planctomycete Telmatocola sphagniphila SP2T and characterization of the first cellulase from planctomycetes.</title>
        <authorList>
            <person name="Rakitin A.L."/>
            <person name="Beletsky A.V."/>
            <person name="Naumoff D.G."/>
            <person name="Kulichevskaya I.S."/>
            <person name="Mardanov A.V."/>
            <person name="Ravin N.V."/>
            <person name="Dedysh S.N."/>
        </authorList>
    </citation>
    <scope>NUCLEOTIDE SEQUENCE</scope>
    <source>
        <strain evidence="7">SP2T</strain>
    </source>
</reference>
<feature type="transmembrane region" description="Helical" evidence="5">
    <location>
        <begin position="639"/>
        <end position="664"/>
    </location>
</feature>
<feature type="transmembrane region" description="Helical" evidence="5">
    <location>
        <begin position="319"/>
        <end position="336"/>
    </location>
</feature>
<feature type="transmembrane region" description="Helical" evidence="5">
    <location>
        <begin position="35"/>
        <end position="63"/>
    </location>
</feature>
<keyword evidence="2 5" id="KW-0812">Transmembrane</keyword>
<evidence type="ECO:0000259" key="6">
    <source>
        <dbReference type="Pfam" id="PF12698"/>
    </source>
</evidence>
<feature type="transmembrane region" description="Helical" evidence="5">
    <location>
        <begin position="121"/>
        <end position="142"/>
    </location>
</feature>
<dbReference type="PANTHER" id="PTHR43471:SF12">
    <property type="entry name" value="HYPOTHETICAL MEMBRANE PROTEIN, CONSERVED"/>
    <property type="match status" value="1"/>
</dbReference>
<dbReference type="GO" id="GO:0016020">
    <property type="term" value="C:membrane"/>
    <property type="evidence" value="ECO:0007669"/>
    <property type="project" value="UniProtKB-SubCell"/>
</dbReference>
<comment type="subcellular location">
    <subcellularLocation>
        <location evidence="1">Membrane</location>
        <topology evidence="1">Multi-pass membrane protein</topology>
    </subcellularLocation>
</comment>
<evidence type="ECO:0000313" key="7">
    <source>
        <dbReference type="EMBL" id="QVL34166.1"/>
    </source>
</evidence>
<dbReference type="PANTHER" id="PTHR43471">
    <property type="entry name" value="ABC TRANSPORTER PERMEASE"/>
    <property type="match status" value="1"/>
</dbReference>
<proteinExistence type="predicted"/>
<dbReference type="EMBL" id="CP074694">
    <property type="protein sequence ID" value="QVL34166.1"/>
    <property type="molecule type" value="Genomic_DNA"/>
</dbReference>
<dbReference type="AlphaFoldDB" id="A0A8E6F059"/>
<evidence type="ECO:0000256" key="4">
    <source>
        <dbReference type="ARBA" id="ARBA00023136"/>
    </source>
</evidence>
<keyword evidence="8" id="KW-1185">Reference proteome</keyword>
<accession>A0A8E6F059</accession>
<organism evidence="7 8">
    <name type="scientific">Telmatocola sphagniphila</name>
    <dbReference type="NCBI Taxonomy" id="1123043"/>
    <lineage>
        <taxon>Bacteria</taxon>
        <taxon>Pseudomonadati</taxon>
        <taxon>Planctomycetota</taxon>
        <taxon>Planctomycetia</taxon>
        <taxon>Gemmatales</taxon>
        <taxon>Gemmataceae</taxon>
    </lineage>
</organism>
<dbReference type="InterPro" id="IPR013525">
    <property type="entry name" value="ABC2_TM"/>
</dbReference>
<feature type="transmembrane region" description="Helical" evidence="5">
    <location>
        <begin position="203"/>
        <end position="228"/>
    </location>
</feature>
<evidence type="ECO:0000256" key="2">
    <source>
        <dbReference type="ARBA" id="ARBA00022692"/>
    </source>
</evidence>